<dbReference type="FunFam" id="1.25.40.10:FF:000090">
    <property type="entry name" value="Pentatricopeptide repeat-containing protein, chloroplastic"/>
    <property type="match status" value="1"/>
</dbReference>
<reference evidence="4 5" key="1">
    <citation type="submission" date="2020-08" db="EMBL/GenBank/DDBJ databases">
        <title>Plant Genome Project.</title>
        <authorList>
            <person name="Zhang R.-G."/>
        </authorList>
    </citation>
    <scope>NUCLEOTIDE SEQUENCE [LARGE SCALE GENOMIC DNA]</scope>
    <source>
        <tissue evidence="4">Rhizome</tissue>
    </source>
</reference>
<dbReference type="Pfam" id="PF01535">
    <property type="entry name" value="PPR"/>
    <property type="match status" value="3"/>
</dbReference>
<dbReference type="InterPro" id="IPR046960">
    <property type="entry name" value="PPR_At4g14850-like_plant"/>
</dbReference>
<dbReference type="Pfam" id="PF20431">
    <property type="entry name" value="E_motif"/>
    <property type="match status" value="1"/>
</dbReference>
<keyword evidence="1" id="KW-0677">Repeat</keyword>
<evidence type="ECO:0000256" key="3">
    <source>
        <dbReference type="SAM" id="MobiDB-lite"/>
    </source>
</evidence>
<evidence type="ECO:0008006" key="6">
    <source>
        <dbReference type="Google" id="ProtNLM"/>
    </source>
</evidence>
<feature type="repeat" description="PPR" evidence="2">
    <location>
        <begin position="748"/>
        <end position="782"/>
    </location>
</feature>
<feature type="repeat" description="PPR" evidence="2">
    <location>
        <begin position="647"/>
        <end position="681"/>
    </location>
</feature>
<dbReference type="SUPFAM" id="SSF48452">
    <property type="entry name" value="TPR-like"/>
    <property type="match status" value="2"/>
</dbReference>
<accession>A0A8J5KC04</accession>
<feature type="repeat" description="PPR" evidence="2">
    <location>
        <begin position="546"/>
        <end position="580"/>
    </location>
</feature>
<feature type="repeat" description="PPR" evidence="2">
    <location>
        <begin position="783"/>
        <end position="813"/>
    </location>
</feature>
<sequence length="980" mass="107609">MLRNPKSLQGEGTSNLHQLNPNHELPKNNGLENQANPRAETGSASGPPLLSYQIKHTYKELLTGSVKARLREGEIASRAALVRRKVEIDDCGLAVSGEEVARGKGSCDCDARVVKAREEGVRRWAKRKEEGGARKCWRCSGVGEGEMSAASGEPLSDASSDGNLGGSMGHSSLARLADLLQRCIGKRCHLKGRAAHAHILAVGLSADTFLSNRLIELYARCHRLDYAINVFRSIPFPNVYSWNAVVSACSKSGDLELARHLFVQMPDKNVVSWNTMIGALARGGFEDAALDLYYSMAREGLQPSNFTLASVLSACGCLMALSDGRRCHGLAVKIGLDANLFVENALLGVYAKCGSTDDAFKVFYDISQPNEVSFTTMMGCMMQGGSVGHAVRLFRKMHKSGINIDPVAVSSVLIACARAEEDEHYPYNYGLLLGQSIQALAIKYAFETDPHVGNSLIDMYAKTGNIDEAELAFRTLPSITVVSCNVLIAGYGQQGNRKKAMDLLELMQQNGIEPDEVTYVSLLAACVKARDTVSAQDIFDKIPEPDVRSWNAILSGYCQEDSYDRAIELFRKMQFLNVLPDRTTLALILSSSSAIGLLDFGKQLHAASIRIVRHDDLFVASGLVDMYSKCGHIVAAKQVFDRMSERDVVSWNAMITGFAHNSHNKEAFSVYKTMCQNGFYPTESSYASVVSSCARLSSLPQGRQIHAHTTKDGYESHVYVGSALIDMYAKCGEVDEARLFFDTMMTKNVVSWNEMIHGYAQNGHGENAVELFELLLSTDEKPNSVTFVAVLAACSHAGMVDKAIRILHTMKKDHDIEPLVDHYTCVIDSLGRAGRLVEAEELVDKMPYTDDPILWEVLLSACAVHGNANLGRHAAEHLFQIDPSNSSPYVLLSNIYASLGRWDDASAIRALMSDRGVKKNRGYSWIDNKNGVRAFMVDDDQRVHLIMIEEEMLSAVLSNLWQIPRMSSRKMSTTVNASST</sequence>
<evidence type="ECO:0000313" key="4">
    <source>
        <dbReference type="EMBL" id="KAG6483615.1"/>
    </source>
</evidence>
<protein>
    <recommendedName>
        <fullName evidence="6">Pentatricopeptide repeat-containing protein</fullName>
    </recommendedName>
</protein>
<dbReference type="FunFam" id="1.25.40.10:FF:000442">
    <property type="entry name" value="Pentatricopeptide repeat-containing protein At3g49710"/>
    <property type="match status" value="1"/>
</dbReference>
<feature type="repeat" description="PPR" evidence="2">
    <location>
        <begin position="370"/>
        <end position="404"/>
    </location>
</feature>
<evidence type="ECO:0000256" key="2">
    <source>
        <dbReference type="PROSITE-ProRule" id="PRU00708"/>
    </source>
</evidence>
<dbReference type="GO" id="GO:0003729">
    <property type="term" value="F:mRNA binding"/>
    <property type="evidence" value="ECO:0007669"/>
    <property type="project" value="UniProtKB-ARBA"/>
</dbReference>
<dbReference type="Pfam" id="PF12854">
    <property type="entry name" value="PPR_1"/>
    <property type="match status" value="1"/>
</dbReference>
<feature type="compositionally biased region" description="Polar residues" evidence="3">
    <location>
        <begin position="1"/>
        <end position="21"/>
    </location>
</feature>
<dbReference type="Pfam" id="PF13041">
    <property type="entry name" value="PPR_2"/>
    <property type="match status" value="5"/>
</dbReference>
<keyword evidence="5" id="KW-1185">Reference proteome</keyword>
<gene>
    <name evidence="4" type="ORF">ZIOFF_060263</name>
</gene>
<feature type="repeat" description="PPR" evidence="2">
    <location>
        <begin position="238"/>
        <end position="268"/>
    </location>
</feature>
<dbReference type="FunFam" id="1.25.40.10:FF:000073">
    <property type="entry name" value="Pentatricopeptide repeat-containing protein chloroplastic"/>
    <property type="match status" value="1"/>
</dbReference>
<dbReference type="EMBL" id="JACMSC010000016">
    <property type="protein sequence ID" value="KAG6483615.1"/>
    <property type="molecule type" value="Genomic_DNA"/>
</dbReference>
<comment type="caution">
    <text evidence="4">The sequence shown here is derived from an EMBL/GenBank/DDBJ whole genome shotgun (WGS) entry which is preliminary data.</text>
</comment>
<dbReference type="FunFam" id="1.25.40.10:FF:000436">
    <property type="entry name" value="Pentatricopeptide repeat-containing protein At5g39350 family"/>
    <property type="match status" value="1"/>
</dbReference>
<feature type="repeat" description="PPR" evidence="2">
    <location>
        <begin position="480"/>
        <end position="514"/>
    </location>
</feature>
<proteinExistence type="predicted"/>
<dbReference type="GO" id="GO:0009451">
    <property type="term" value="P:RNA modification"/>
    <property type="evidence" value="ECO:0007669"/>
    <property type="project" value="InterPro"/>
</dbReference>
<dbReference type="AlphaFoldDB" id="A0A8J5KC04"/>
<dbReference type="InterPro" id="IPR002885">
    <property type="entry name" value="PPR_rpt"/>
</dbReference>
<dbReference type="Proteomes" id="UP000734854">
    <property type="component" value="Unassembled WGS sequence"/>
</dbReference>
<evidence type="ECO:0000256" key="1">
    <source>
        <dbReference type="ARBA" id="ARBA00022737"/>
    </source>
</evidence>
<dbReference type="Gene3D" id="1.25.40.10">
    <property type="entry name" value="Tetratricopeptide repeat domain"/>
    <property type="match status" value="7"/>
</dbReference>
<dbReference type="PANTHER" id="PTHR47926:SF343">
    <property type="entry name" value="PENTACOTRIPEPTIDE-REPEAT REGION OF PRORP DOMAIN-CONTAINING PROTEIN"/>
    <property type="match status" value="1"/>
</dbReference>
<dbReference type="FunFam" id="1.25.40.10:FF:000381">
    <property type="entry name" value="Pentatricopeptide repeat-containing protein"/>
    <property type="match status" value="1"/>
</dbReference>
<name>A0A8J5KC04_ZINOF</name>
<dbReference type="PROSITE" id="PS51375">
    <property type="entry name" value="PPR"/>
    <property type="match status" value="8"/>
</dbReference>
<evidence type="ECO:0000313" key="5">
    <source>
        <dbReference type="Proteomes" id="UP000734854"/>
    </source>
</evidence>
<organism evidence="4 5">
    <name type="scientific">Zingiber officinale</name>
    <name type="common">Ginger</name>
    <name type="synonym">Amomum zingiber</name>
    <dbReference type="NCBI Taxonomy" id="94328"/>
    <lineage>
        <taxon>Eukaryota</taxon>
        <taxon>Viridiplantae</taxon>
        <taxon>Streptophyta</taxon>
        <taxon>Embryophyta</taxon>
        <taxon>Tracheophyta</taxon>
        <taxon>Spermatophyta</taxon>
        <taxon>Magnoliopsida</taxon>
        <taxon>Liliopsida</taxon>
        <taxon>Zingiberales</taxon>
        <taxon>Zingiberaceae</taxon>
        <taxon>Zingiber</taxon>
    </lineage>
</organism>
<dbReference type="PANTHER" id="PTHR47926">
    <property type="entry name" value="PENTATRICOPEPTIDE REPEAT-CONTAINING PROTEIN"/>
    <property type="match status" value="1"/>
</dbReference>
<feature type="repeat" description="PPR" evidence="2">
    <location>
        <begin position="269"/>
        <end position="303"/>
    </location>
</feature>
<feature type="region of interest" description="Disordered" evidence="3">
    <location>
        <begin position="1"/>
        <end position="47"/>
    </location>
</feature>
<dbReference type="NCBIfam" id="TIGR00756">
    <property type="entry name" value="PPR"/>
    <property type="match status" value="11"/>
</dbReference>
<dbReference type="InterPro" id="IPR011990">
    <property type="entry name" value="TPR-like_helical_dom_sf"/>
</dbReference>
<dbReference type="InterPro" id="IPR046848">
    <property type="entry name" value="E_motif"/>
</dbReference>